<protein>
    <submittedName>
        <fullName evidence="2">Uncharacterized protein</fullName>
    </submittedName>
</protein>
<gene>
    <name evidence="2" type="ORF">AAFF_G00026550</name>
</gene>
<sequence length="110" mass="12080">MMQNTSNSTKIYFRPKNSSAQGVTNIVNMLETDENLQALTVKLTLRELRQTGHSSEGPGRNPPSHSSVCIQHHGGSGHLAGDRNCKNMWVWCQYRLTPETDGDAPEEGGA</sequence>
<keyword evidence="3" id="KW-1185">Reference proteome</keyword>
<reference evidence="2" key="1">
    <citation type="journal article" date="2023" name="Science">
        <title>Genome structures resolve the early diversification of teleost fishes.</title>
        <authorList>
            <person name="Parey E."/>
            <person name="Louis A."/>
            <person name="Montfort J."/>
            <person name="Bouchez O."/>
            <person name="Roques C."/>
            <person name="Iampietro C."/>
            <person name="Lluch J."/>
            <person name="Castinel A."/>
            <person name="Donnadieu C."/>
            <person name="Desvignes T."/>
            <person name="Floi Bucao C."/>
            <person name="Jouanno E."/>
            <person name="Wen M."/>
            <person name="Mejri S."/>
            <person name="Dirks R."/>
            <person name="Jansen H."/>
            <person name="Henkel C."/>
            <person name="Chen W.J."/>
            <person name="Zahm M."/>
            <person name="Cabau C."/>
            <person name="Klopp C."/>
            <person name="Thompson A.W."/>
            <person name="Robinson-Rechavi M."/>
            <person name="Braasch I."/>
            <person name="Lecointre G."/>
            <person name="Bobe J."/>
            <person name="Postlethwait J.H."/>
            <person name="Berthelot C."/>
            <person name="Roest Crollius H."/>
            <person name="Guiguen Y."/>
        </authorList>
    </citation>
    <scope>NUCLEOTIDE SEQUENCE</scope>
    <source>
        <strain evidence="2">NC1722</strain>
    </source>
</reference>
<organism evidence="2 3">
    <name type="scientific">Aldrovandia affinis</name>
    <dbReference type="NCBI Taxonomy" id="143900"/>
    <lineage>
        <taxon>Eukaryota</taxon>
        <taxon>Metazoa</taxon>
        <taxon>Chordata</taxon>
        <taxon>Craniata</taxon>
        <taxon>Vertebrata</taxon>
        <taxon>Euteleostomi</taxon>
        <taxon>Actinopterygii</taxon>
        <taxon>Neopterygii</taxon>
        <taxon>Teleostei</taxon>
        <taxon>Notacanthiformes</taxon>
        <taxon>Halosauridae</taxon>
        <taxon>Aldrovandia</taxon>
    </lineage>
</organism>
<evidence type="ECO:0000313" key="2">
    <source>
        <dbReference type="EMBL" id="KAJ8395947.1"/>
    </source>
</evidence>
<feature type="region of interest" description="Disordered" evidence="1">
    <location>
        <begin position="48"/>
        <end position="79"/>
    </location>
</feature>
<name>A0AAD7S585_9TELE</name>
<evidence type="ECO:0000256" key="1">
    <source>
        <dbReference type="SAM" id="MobiDB-lite"/>
    </source>
</evidence>
<comment type="caution">
    <text evidence="2">The sequence shown here is derived from an EMBL/GenBank/DDBJ whole genome shotgun (WGS) entry which is preliminary data.</text>
</comment>
<dbReference type="AlphaFoldDB" id="A0AAD7S585"/>
<proteinExistence type="predicted"/>
<accession>A0AAD7S585</accession>
<dbReference type="Proteomes" id="UP001221898">
    <property type="component" value="Unassembled WGS sequence"/>
</dbReference>
<evidence type="ECO:0000313" key="3">
    <source>
        <dbReference type="Proteomes" id="UP001221898"/>
    </source>
</evidence>
<dbReference type="EMBL" id="JAINUG010000111">
    <property type="protein sequence ID" value="KAJ8395947.1"/>
    <property type="molecule type" value="Genomic_DNA"/>
</dbReference>